<dbReference type="KEGG" id="tah:SU86_008425"/>
<dbReference type="STRING" id="1603555.SU86_008425"/>
<name>A0A3G1B822_9ARCH</name>
<accession>A0A3G1B822</accession>
<evidence type="ECO:0000313" key="1">
    <source>
        <dbReference type="EMBL" id="AJZ76374.1"/>
    </source>
</evidence>
<keyword evidence="2" id="KW-1185">Reference proteome</keyword>
<protein>
    <submittedName>
        <fullName evidence="1">Uncharacterized protein</fullName>
    </submittedName>
</protein>
<sequence>MLVCKGYCKTKYKEFLGDLSLKYNGQKRCGVCDVYLKWNGIKCPCCKSILHVRPRHSRAKTKYYERESVQWI</sequence>
<evidence type="ECO:0000313" key="2">
    <source>
        <dbReference type="Proteomes" id="UP000266745"/>
    </source>
</evidence>
<gene>
    <name evidence="1" type="ORF">SU86_008425</name>
</gene>
<dbReference type="AlphaFoldDB" id="A0A3G1B822"/>
<reference evidence="1 2" key="1">
    <citation type="journal article" date="2016" name="Sci. Rep.">
        <title>A novel ammonia-oxidizing archaeon from wastewater treatment plant: Its enrichment, physiological and genomic characteristics.</title>
        <authorList>
            <person name="Li Y."/>
            <person name="Ding K."/>
            <person name="Wen X."/>
            <person name="Zhang B."/>
            <person name="Shen B."/>
            <person name="Yang Y."/>
        </authorList>
    </citation>
    <scope>NUCLEOTIDE SEQUENCE [LARGE SCALE GENOMIC DNA]</scope>
    <source>
        <strain evidence="1 2">SAT1</strain>
    </source>
</reference>
<dbReference type="Proteomes" id="UP000266745">
    <property type="component" value="Chromosome"/>
</dbReference>
<organism evidence="1 2">
    <name type="scientific">Candidatus Nitrosotenuis cloacae</name>
    <dbReference type="NCBI Taxonomy" id="1603555"/>
    <lineage>
        <taxon>Archaea</taxon>
        <taxon>Nitrososphaerota</taxon>
        <taxon>Candidatus Nitrosotenuis</taxon>
    </lineage>
</organism>
<dbReference type="EMBL" id="CP011097">
    <property type="protein sequence ID" value="AJZ76374.1"/>
    <property type="molecule type" value="Genomic_DNA"/>
</dbReference>
<proteinExistence type="predicted"/>